<evidence type="ECO:0000256" key="11">
    <source>
        <dbReference type="ARBA" id="ARBA00049524"/>
    </source>
</evidence>
<evidence type="ECO:0000313" key="13">
    <source>
        <dbReference type="EMBL" id="TNY21068.1"/>
    </source>
</evidence>
<dbReference type="SUPFAM" id="SSF55729">
    <property type="entry name" value="Acyl-CoA N-acyltransferases (Nat)"/>
    <property type="match status" value="1"/>
</dbReference>
<dbReference type="GO" id="GO:0010485">
    <property type="term" value="F:histone H4 acetyltransferase activity"/>
    <property type="evidence" value="ECO:0007669"/>
    <property type="project" value="InterPro"/>
</dbReference>
<evidence type="ECO:0000256" key="6">
    <source>
        <dbReference type="ARBA" id="ARBA00022490"/>
    </source>
</evidence>
<evidence type="ECO:0000313" key="14">
    <source>
        <dbReference type="Proteomes" id="UP000311382"/>
    </source>
</evidence>
<feature type="non-terminal residue" evidence="13">
    <location>
        <position position="1"/>
    </location>
</feature>
<proteinExistence type="inferred from homology"/>
<evidence type="ECO:0000256" key="5">
    <source>
        <dbReference type="ARBA" id="ARBA00015043"/>
    </source>
</evidence>
<dbReference type="PANTHER" id="PTHR20531:SF1">
    <property type="entry name" value="N-ALPHA-ACETYLTRANSFERASE 40"/>
    <property type="match status" value="1"/>
</dbReference>
<dbReference type="PANTHER" id="PTHR20531">
    <property type="entry name" value="N-ALPHA-ACETYLTRANSFERASE 40"/>
    <property type="match status" value="1"/>
</dbReference>
<comment type="subcellular location">
    <subcellularLocation>
        <location evidence="2">Cytoplasm</location>
    </subcellularLocation>
    <subcellularLocation>
        <location evidence="1">Nucleus</location>
    </subcellularLocation>
</comment>
<comment type="similarity">
    <text evidence="3">Belongs to the acetyltransferase family. NAA40 subfamily.</text>
</comment>
<keyword evidence="8" id="KW-0539">Nucleus</keyword>
<keyword evidence="9" id="KW-0012">Acyltransferase</keyword>
<evidence type="ECO:0000256" key="2">
    <source>
        <dbReference type="ARBA" id="ARBA00004496"/>
    </source>
</evidence>
<sequence length="98" mass="10832">MEETASEDDDELCDVAYCYELQVEAAHQGSGAGRVLMDALERLARASKMDKAMLTVFKANQQALTFYEKIGYGEDEIDPGRFGVEDVAYKILSKNVAS</sequence>
<dbReference type="GO" id="GO:0005737">
    <property type="term" value="C:cytoplasm"/>
    <property type="evidence" value="ECO:0007669"/>
    <property type="project" value="UniProtKB-SubCell"/>
</dbReference>
<evidence type="ECO:0000259" key="12">
    <source>
        <dbReference type="PROSITE" id="PS51186"/>
    </source>
</evidence>
<dbReference type="PROSITE" id="PS51186">
    <property type="entry name" value="GNAT"/>
    <property type="match status" value="1"/>
</dbReference>
<evidence type="ECO:0000256" key="9">
    <source>
        <dbReference type="ARBA" id="ARBA00023315"/>
    </source>
</evidence>
<organism evidence="13 14">
    <name type="scientific">Rhodotorula diobovata</name>
    <dbReference type="NCBI Taxonomy" id="5288"/>
    <lineage>
        <taxon>Eukaryota</taxon>
        <taxon>Fungi</taxon>
        <taxon>Dikarya</taxon>
        <taxon>Basidiomycota</taxon>
        <taxon>Pucciniomycotina</taxon>
        <taxon>Microbotryomycetes</taxon>
        <taxon>Sporidiobolales</taxon>
        <taxon>Sporidiobolaceae</taxon>
        <taxon>Rhodotorula</taxon>
    </lineage>
</organism>
<dbReference type="CDD" id="cd04301">
    <property type="entry name" value="NAT_SF"/>
    <property type="match status" value="1"/>
</dbReference>
<dbReference type="EMBL" id="SOZI01000051">
    <property type="protein sequence ID" value="TNY21068.1"/>
    <property type="molecule type" value="Genomic_DNA"/>
</dbReference>
<keyword evidence="14" id="KW-1185">Reference proteome</keyword>
<dbReference type="AlphaFoldDB" id="A0A5C5FW88"/>
<keyword evidence="6" id="KW-0963">Cytoplasm</keyword>
<dbReference type="GO" id="GO:0005634">
    <property type="term" value="C:nucleus"/>
    <property type="evidence" value="ECO:0007669"/>
    <property type="project" value="UniProtKB-SubCell"/>
</dbReference>
<comment type="catalytic activity">
    <reaction evidence="11">
        <text>N-terminal L-seryl-[histone H4] + acetyl-CoA = N-terminal N(alpha)-acetyl-L-seryl-[histone H4] + CoA + H(+)</text>
        <dbReference type="Rhea" id="RHEA:50596"/>
        <dbReference type="Rhea" id="RHEA-COMP:12740"/>
        <dbReference type="Rhea" id="RHEA-COMP:12743"/>
        <dbReference type="ChEBI" id="CHEBI:15378"/>
        <dbReference type="ChEBI" id="CHEBI:57287"/>
        <dbReference type="ChEBI" id="CHEBI:57288"/>
        <dbReference type="ChEBI" id="CHEBI:64738"/>
        <dbReference type="ChEBI" id="CHEBI:83690"/>
        <dbReference type="EC" id="2.3.1.257"/>
    </reaction>
</comment>
<gene>
    <name evidence="13" type="ORF">DMC30DRAFT_395889</name>
</gene>
<feature type="domain" description="N-acetyltransferase" evidence="12">
    <location>
        <begin position="1"/>
        <end position="94"/>
    </location>
</feature>
<dbReference type="STRING" id="5288.A0A5C5FW88"/>
<keyword evidence="7" id="KW-0808">Transferase</keyword>
<comment type="catalytic activity">
    <reaction evidence="10">
        <text>N-terminal L-seryl-[histone H2A] + acetyl-CoA = N-terminal N(alpha)-acetyl-L-seryl-[histone H2A] + CoA + H(+)</text>
        <dbReference type="Rhea" id="RHEA:50600"/>
        <dbReference type="Rhea" id="RHEA-COMP:12742"/>
        <dbReference type="Rhea" id="RHEA-COMP:12744"/>
        <dbReference type="ChEBI" id="CHEBI:15378"/>
        <dbReference type="ChEBI" id="CHEBI:57287"/>
        <dbReference type="ChEBI" id="CHEBI:57288"/>
        <dbReference type="ChEBI" id="CHEBI:64738"/>
        <dbReference type="ChEBI" id="CHEBI:83690"/>
        <dbReference type="EC" id="2.3.1.257"/>
    </reaction>
</comment>
<dbReference type="Gene3D" id="3.40.630.30">
    <property type="match status" value="1"/>
</dbReference>
<dbReference type="OrthoDB" id="424551at2759"/>
<evidence type="ECO:0000256" key="3">
    <source>
        <dbReference type="ARBA" id="ARBA00008870"/>
    </source>
</evidence>
<dbReference type="InterPro" id="IPR000182">
    <property type="entry name" value="GNAT_dom"/>
</dbReference>
<dbReference type="Proteomes" id="UP000311382">
    <property type="component" value="Unassembled WGS sequence"/>
</dbReference>
<dbReference type="InterPro" id="IPR016181">
    <property type="entry name" value="Acyl_CoA_acyltransferase"/>
</dbReference>
<dbReference type="EC" id="2.3.1.257" evidence="4"/>
<reference evidence="13 14" key="1">
    <citation type="submission" date="2019-03" db="EMBL/GenBank/DDBJ databases">
        <title>Rhodosporidium diobovatum UCD-FST 08-225 genome sequencing, assembly, and annotation.</title>
        <authorList>
            <person name="Fakankun I.U."/>
            <person name="Fristensky B."/>
            <person name="Levin D.B."/>
        </authorList>
    </citation>
    <scope>NUCLEOTIDE SEQUENCE [LARGE SCALE GENOMIC DNA]</scope>
    <source>
        <strain evidence="13 14">UCD-FST 08-225</strain>
    </source>
</reference>
<dbReference type="GO" id="GO:0043998">
    <property type="term" value="F:histone H2A acetyltransferase activity"/>
    <property type="evidence" value="ECO:0007669"/>
    <property type="project" value="InterPro"/>
</dbReference>
<evidence type="ECO:0000256" key="8">
    <source>
        <dbReference type="ARBA" id="ARBA00023242"/>
    </source>
</evidence>
<dbReference type="InterPro" id="IPR039949">
    <property type="entry name" value="NAA40"/>
</dbReference>
<evidence type="ECO:0000256" key="10">
    <source>
        <dbReference type="ARBA" id="ARBA00047821"/>
    </source>
</evidence>
<dbReference type="Pfam" id="PF00583">
    <property type="entry name" value="Acetyltransf_1"/>
    <property type="match status" value="1"/>
</dbReference>
<evidence type="ECO:0000256" key="4">
    <source>
        <dbReference type="ARBA" id="ARBA00012950"/>
    </source>
</evidence>
<accession>A0A5C5FW88</accession>
<evidence type="ECO:0000256" key="1">
    <source>
        <dbReference type="ARBA" id="ARBA00004123"/>
    </source>
</evidence>
<protein>
    <recommendedName>
        <fullName evidence="5">N-alpha-acetyltransferase 40</fullName>
        <ecNumber evidence="4">2.3.1.257</ecNumber>
    </recommendedName>
</protein>
<dbReference type="GO" id="GO:1990189">
    <property type="term" value="F:protein N-terminal-serine acetyltransferase activity"/>
    <property type="evidence" value="ECO:0007669"/>
    <property type="project" value="UniProtKB-EC"/>
</dbReference>
<comment type="caution">
    <text evidence="13">The sequence shown here is derived from an EMBL/GenBank/DDBJ whole genome shotgun (WGS) entry which is preliminary data.</text>
</comment>
<evidence type="ECO:0000256" key="7">
    <source>
        <dbReference type="ARBA" id="ARBA00022679"/>
    </source>
</evidence>
<name>A0A5C5FW88_9BASI</name>